<reference evidence="2 4" key="1">
    <citation type="journal article" date="2020" name="Stud. Mycol.">
        <title>101 Dothideomycetes genomes: a test case for predicting lifestyles and emergence of pathogens.</title>
        <authorList>
            <person name="Haridas S."/>
            <person name="Albert R."/>
            <person name="Binder M."/>
            <person name="Bloem J."/>
            <person name="Labutti K."/>
            <person name="Salamov A."/>
            <person name="Andreopoulos B."/>
            <person name="Baker S."/>
            <person name="Barry K."/>
            <person name="Bills G."/>
            <person name="Bluhm B."/>
            <person name="Cannon C."/>
            <person name="Castanera R."/>
            <person name="Culley D."/>
            <person name="Daum C."/>
            <person name="Ezra D."/>
            <person name="Gonzalez J."/>
            <person name="Henrissat B."/>
            <person name="Kuo A."/>
            <person name="Liang C."/>
            <person name="Lipzen A."/>
            <person name="Lutzoni F."/>
            <person name="Magnuson J."/>
            <person name="Mondo S."/>
            <person name="Nolan M."/>
            <person name="Ohm R."/>
            <person name="Pangilinan J."/>
            <person name="Park H.-J."/>
            <person name="Ramirez L."/>
            <person name="Alfaro M."/>
            <person name="Sun H."/>
            <person name="Tritt A."/>
            <person name="Yoshinaga Y."/>
            <person name="Zwiers L.-H."/>
            <person name="Turgeon B."/>
            <person name="Goodwin S."/>
            <person name="Spatafora J."/>
            <person name="Crous P."/>
            <person name="Grigoriev I."/>
        </authorList>
    </citation>
    <scope>NUCLEOTIDE SEQUENCE</scope>
    <source>
        <strain evidence="2 4">CBS 304.34</strain>
    </source>
</reference>
<reference evidence="4" key="3">
    <citation type="submission" date="2025-04" db="UniProtKB">
        <authorList>
            <consortium name="RefSeq"/>
        </authorList>
    </citation>
    <scope>IDENTIFICATION</scope>
    <source>
        <strain evidence="4">CBS 304.34</strain>
    </source>
</reference>
<feature type="region of interest" description="Disordered" evidence="1">
    <location>
        <begin position="87"/>
        <end position="128"/>
    </location>
</feature>
<dbReference type="RefSeq" id="XP_033580782.1">
    <property type="nucleotide sequence ID" value="XM_033721803.1"/>
</dbReference>
<protein>
    <submittedName>
        <fullName evidence="2 4">Uncharacterized protein</fullName>
    </submittedName>
</protein>
<evidence type="ECO:0000256" key="1">
    <source>
        <dbReference type="SAM" id="MobiDB-lite"/>
    </source>
</evidence>
<evidence type="ECO:0000313" key="4">
    <source>
        <dbReference type="RefSeq" id="XP_033580782.1"/>
    </source>
</evidence>
<evidence type="ECO:0000313" key="2">
    <source>
        <dbReference type="EMBL" id="KAF2813818.1"/>
    </source>
</evidence>
<keyword evidence="3" id="KW-1185">Reference proteome</keyword>
<dbReference type="Proteomes" id="UP000504636">
    <property type="component" value="Unplaced"/>
</dbReference>
<gene>
    <name evidence="2 4" type="ORF">BDZ99DRAFT_472978</name>
</gene>
<accession>A0A6A6YZ47</accession>
<dbReference type="GeneID" id="54462696"/>
<organism evidence="2">
    <name type="scientific">Mytilinidion resinicola</name>
    <dbReference type="NCBI Taxonomy" id="574789"/>
    <lineage>
        <taxon>Eukaryota</taxon>
        <taxon>Fungi</taxon>
        <taxon>Dikarya</taxon>
        <taxon>Ascomycota</taxon>
        <taxon>Pezizomycotina</taxon>
        <taxon>Dothideomycetes</taxon>
        <taxon>Pleosporomycetidae</taxon>
        <taxon>Mytilinidiales</taxon>
        <taxon>Mytilinidiaceae</taxon>
        <taxon>Mytilinidion</taxon>
    </lineage>
</organism>
<dbReference type="AlphaFoldDB" id="A0A6A6YZ47"/>
<evidence type="ECO:0000313" key="3">
    <source>
        <dbReference type="Proteomes" id="UP000504636"/>
    </source>
</evidence>
<name>A0A6A6YZ47_9PEZI</name>
<proteinExistence type="predicted"/>
<reference evidence="4" key="2">
    <citation type="submission" date="2020-04" db="EMBL/GenBank/DDBJ databases">
        <authorList>
            <consortium name="NCBI Genome Project"/>
        </authorList>
    </citation>
    <scope>NUCLEOTIDE SEQUENCE</scope>
    <source>
        <strain evidence="4">CBS 304.34</strain>
    </source>
</reference>
<sequence length="128" mass="13301">MFAAQLYHSNRSHPSLAVVLSLGAHDGAALAACVDLKKPASRCSIHGGGCIIVPQLSGPARGHTCAFLDRSSLAILTSATALTAACTTRYSPSPSTPSPPRQPRAKEERASRCAQTPRLRQSGDPVLG</sequence>
<dbReference type="EMBL" id="MU003695">
    <property type="protein sequence ID" value="KAF2813818.1"/>
    <property type="molecule type" value="Genomic_DNA"/>
</dbReference>